<dbReference type="GO" id="GO:0005737">
    <property type="term" value="C:cytoplasm"/>
    <property type="evidence" value="ECO:0007669"/>
    <property type="project" value="TreeGrafter"/>
</dbReference>
<dbReference type="InterPro" id="IPR028433">
    <property type="entry name" value="Parvin"/>
</dbReference>
<dbReference type="GO" id="GO:0015629">
    <property type="term" value="C:actin cytoskeleton"/>
    <property type="evidence" value="ECO:0007669"/>
    <property type="project" value="TreeGrafter"/>
</dbReference>
<dbReference type="GO" id="GO:0030031">
    <property type="term" value="P:cell projection assembly"/>
    <property type="evidence" value="ECO:0007669"/>
    <property type="project" value="TreeGrafter"/>
</dbReference>
<evidence type="ECO:0000256" key="2">
    <source>
        <dbReference type="ARBA" id="ARBA00022490"/>
    </source>
</evidence>
<evidence type="ECO:0000256" key="3">
    <source>
        <dbReference type="ARBA" id="ARBA00022737"/>
    </source>
</evidence>
<dbReference type="GO" id="GO:0030036">
    <property type="term" value="P:actin cytoskeleton organization"/>
    <property type="evidence" value="ECO:0007669"/>
    <property type="project" value="InterPro"/>
</dbReference>
<evidence type="ECO:0000313" key="6">
    <source>
        <dbReference type="EMBL" id="CAD7451198.1"/>
    </source>
</evidence>
<protein>
    <submittedName>
        <fullName evidence="6">Uncharacterized protein</fullName>
    </submittedName>
</protein>
<dbReference type="PANTHER" id="PTHR12114:SF4">
    <property type="entry name" value="GH23568P"/>
    <property type="match status" value="1"/>
</dbReference>
<name>A0A7R9FD54_9NEOP</name>
<dbReference type="Gene3D" id="1.10.418.10">
    <property type="entry name" value="Calponin-like domain"/>
    <property type="match status" value="1"/>
</dbReference>
<dbReference type="AlphaFoldDB" id="A0A7R9FD54"/>
<dbReference type="GO" id="GO:0003779">
    <property type="term" value="F:actin binding"/>
    <property type="evidence" value="ECO:0007669"/>
    <property type="project" value="UniProtKB-KW"/>
</dbReference>
<gene>
    <name evidence="6" type="ORF">TBIB3V08_LOCUS13467</name>
</gene>
<dbReference type="InterPro" id="IPR036872">
    <property type="entry name" value="CH_dom_sf"/>
</dbReference>
<evidence type="ECO:0000256" key="1">
    <source>
        <dbReference type="ARBA" id="ARBA00004245"/>
    </source>
</evidence>
<dbReference type="GO" id="GO:0034446">
    <property type="term" value="P:substrate adhesion-dependent cell spreading"/>
    <property type="evidence" value="ECO:0007669"/>
    <property type="project" value="TreeGrafter"/>
</dbReference>
<evidence type="ECO:0000256" key="5">
    <source>
        <dbReference type="ARBA" id="ARBA00023212"/>
    </source>
</evidence>
<evidence type="ECO:0000256" key="4">
    <source>
        <dbReference type="ARBA" id="ARBA00023203"/>
    </source>
</evidence>
<organism evidence="6">
    <name type="scientific">Timema bartmani</name>
    <dbReference type="NCBI Taxonomy" id="61472"/>
    <lineage>
        <taxon>Eukaryota</taxon>
        <taxon>Metazoa</taxon>
        <taxon>Ecdysozoa</taxon>
        <taxon>Arthropoda</taxon>
        <taxon>Hexapoda</taxon>
        <taxon>Insecta</taxon>
        <taxon>Pterygota</taxon>
        <taxon>Neoptera</taxon>
        <taxon>Polyneoptera</taxon>
        <taxon>Phasmatodea</taxon>
        <taxon>Timematodea</taxon>
        <taxon>Timematoidea</taxon>
        <taxon>Timematidae</taxon>
        <taxon>Timema</taxon>
    </lineage>
</organism>
<dbReference type="GO" id="GO:0005925">
    <property type="term" value="C:focal adhesion"/>
    <property type="evidence" value="ECO:0007669"/>
    <property type="project" value="TreeGrafter"/>
</dbReference>
<dbReference type="GO" id="GO:0071963">
    <property type="term" value="P:establishment or maintenance of cell polarity regulating cell shape"/>
    <property type="evidence" value="ECO:0007669"/>
    <property type="project" value="TreeGrafter"/>
</dbReference>
<keyword evidence="5" id="KW-0206">Cytoskeleton</keyword>
<keyword evidence="4" id="KW-0009">Actin-binding</keyword>
<proteinExistence type="predicted"/>
<sequence length="97" mass="11037">MYYLFVEKLTREKLDVPEVTQSEDGQKQKLGIVLRAANRVLGPQRWSQQKWSVESVHSKNVVAILHLLVALARHFRAPVRLPENVAVGVVVVQVKIQ</sequence>
<dbReference type="EMBL" id="OD586836">
    <property type="protein sequence ID" value="CAD7451198.1"/>
    <property type="molecule type" value="Genomic_DNA"/>
</dbReference>
<accession>A0A7R9FD54</accession>
<reference evidence="6" key="1">
    <citation type="submission" date="2020-11" db="EMBL/GenBank/DDBJ databases">
        <authorList>
            <person name="Tran Van P."/>
        </authorList>
    </citation>
    <scope>NUCLEOTIDE SEQUENCE</scope>
</reference>
<dbReference type="PANTHER" id="PTHR12114">
    <property type="entry name" value="PARVIN"/>
    <property type="match status" value="1"/>
</dbReference>
<dbReference type="SUPFAM" id="SSF47576">
    <property type="entry name" value="Calponin-homology domain, CH-domain"/>
    <property type="match status" value="1"/>
</dbReference>
<comment type="subcellular location">
    <subcellularLocation>
        <location evidence="1">Cytoplasm</location>
        <location evidence="1">Cytoskeleton</location>
    </subcellularLocation>
</comment>
<keyword evidence="2" id="KW-0963">Cytoplasm</keyword>
<keyword evidence="3" id="KW-0677">Repeat</keyword>